<dbReference type="AlphaFoldDB" id="A0A1H8T9B0"/>
<sequence length="124" mass="13398">MPDTATVKRALSRLAAQSAEPPTDGGWFGGDDYRTVVTAAEDAVESVATAVDFLDADGLDRLDDAIETAEEAGDHAAVRRGRRARNVLTDFRRAVRSDQFHSGRGTTLRDGVQEERNDTGDTYG</sequence>
<feature type="region of interest" description="Disordered" evidence="1">
    <location>
        <begin position="99"/>
        <end position="124"/>
    </location>
</feature>
<evidence type="ECO:0000256" key="1">
    <source>
        <dbReference type="SAM" id="MobiDB-lite"/>
    </source>
</evidence>
<proteinExistence type="predicted"/>
<protein>
    <submittedName>
        <fullName evidence="2">Uncharacterized protein</fullName>
    </submittedName>
</protein>
<dbReference type="EMBL" id="FOCX01000021">
    <property type="protein sequence ID" value="SEO87517.1"/>
    <property type="molecule type" value="Genomic_DNA"/>
</dbReference>
<gene>
    <name evidence="2" type="ORF">SAMN05216388_102178</name>
</gene>
<accession>A0A1H8T9B0</accession>
<name>A0A1H8T9B0_9EURY</name>
<organism evidence="2 3">
    <name type="scientific">Halorientalis persicus</name>
    <dbReference type="NCBI Taxonomy" id="1367881"/>
    <lineage>
        <taxon>Archaea</taxon>
        <taxon>Methanobacteriati</taxon>
        <taxon>Methanobacteriota</taxon>
        <taxon>Stenosarchaea group</taxon>
        <taxon>Halobacteria</taxon>
        <taxon>Halobacteriales</taxon>
        <taxon>Haloarculaceae</taxon>
        <taxon>Halorientalis</taxon>
    </lineage>
</organism>
<keyword evidence="3" id="KW-1185">Reference proteome</keyword>
<dbReference type="Proteomes" id="UP000198775">
    <property type="component" value="Unassembled WGS sequence"/>
</dbReference>
<evidence type="ECO:0000313" key="2">
    <source>
        <dbReference type="EMBL" id="SEO87517.1"/>
    </source>
</evidence>
<feature type="compositionally biased region" description="Basic and acidic residues" evidence="1">
    <location>
        <begin position="111"/>
        <end position="124"/>
    </location>
</feature>
<dbReference type="RefSeq" id="WP_092662802.1">
    <property type="nucleotide sequence ID" value="NZ_FOCX01000021.1"/>
</dbReference>
<dbReference type="OrthoDB" id="242628at2157"/>
<dbReference type="Pfam" id="PF25920">
    <property type="entry name" value="DUF7966"/>
    <property type="match status" value="1"/>
</dbReference>
<reference evidence="3" key="1">
    <citation type="submission" date="2016-10" db="EMBL/GenBank/DDBJ databases">
        <authorList>
            <person name="Varghese N."/>
            <person name="Submissions S."/>
        </authorList>
    </citation>
    <scope>NUCLEOTIDE SEQUENCE [LARGE SCALE GENOMIC DNA]</scope>
    <source>
        <strain evidence="3">IBRC-M 10043</strain>
    </source>
</reference>
<dbReference type="InterPro" id="IPR058272">
    <property type="entry name" value="DUF7966"/>
</dbReference>
<evidence type="ECO:0000313" key="3">
    <source>
        <dbReference type="Proteomes" id="UP000198775"/>
    </source>
</evidence>